<dbReference type="GO" id="GO:0071949">
    <property type="term" value="F:FAD binding"/>
    <property type="evidence" value="ECO:0007669"/>
    <property type="project" value="InterPro"/>
</dbReference>
<dbReference type="Gene3D" id="3.90.78.10">
    <property type="entry name" value="UDP-N-acetylenolpyruvoylglucosamine reductase, C-terminal domain"/>
    <property type="match status" value="1"/>
</dbReference>
<keyword evidence="13 16" id="KW-0131">Cell cycle</keyword>
<dbReference type="Gene3D" id="3.30.43.10">
    <property type="entry name" value="Uridine Diphospho-n-acetylenolpyruvylglucosamine Reductase, domain 2"/>
    <property type="match status" value="1"/>
</dbReference>
<keyword evidence="19" id="KW-1185">Reference proteome</keyword>
<evidence type="ECO:0000256" key="14">
    <source>
        <dbReference type="ARBA" id="ARBA00023316"/>
    </source>
</evidence>
<evidence type="ECO:0000256" key="5">
    <source>
        <dbReference type="ARBA" id="ARBA00022490"/>
    </source>
</evidence>
<organism evidence="18 19">
    <name type="scientific">Planifilum fulgidum</name>
    <dbReference type="NCBI Taxonomy" id="201973"/>
    <lineage>
        <taxon>Bacteria</taxon>
        <taxon>Bacillati</taxon>
        <taxon>Bacillota</taxon>
        <taxon>Bacilli</taxon>
        <taxon>Bacillales</taxon>
        <taxon>Thermoactinomycetaceae</taxon>
        <taxon>Planifilum</taxon>
    </lineage>
</organism>
<dbReference type="EC" id="1.3.1.98" evidence="16"/>
<dbReference type="GO" id="GO:0005829">
    <property type="term" value="C:cytosol"/>
    <property type="evidence" value="ECO:0007669"/>
    <property type="project" value="TreeGrafter"/>
</dbReference>
<feature type="active site" evidence="16">
    <location>
        <position position="295"/>
    </location>
</feature>
<evidence type="ECO:0000256" key="8">
    <source>
        <dbReference type="ARBA" id="ARBA00022827"/>
    </source>
</evidence>
<reference evidence="18 19" key="1">
    <citation type="submission" date="2016-10" db="EMBL/GenBank/DDBJ databases">
        <authorList>
            <person name="de Groot N.N."/>
        </authorList>
    </citation>
    <scope>NUCLEOTIDE SEQUENCE [LARGE SCALE GENOMIC DNA]</scope>
    <source>
        <strain evidence="18 19">DSM 44945</strain>
    </source>
</reference>
<feature type="active site" description="Proton donor" evidence="16">
    <location>
        <position position="225"/>
    </location>
</feature>
<comment type="subcellular location">
    <subcellularLocation>
        <location evidence="3 16">Cytoplasm</location>
    </subcellularLocation>
</comment>
<comment type="function">
    <text evidence="2 16">Cell wall formation.</text>
</comment>
<dbReference type="RefSeq" id="WP_092040915.1">
    <property type="nucleotide sequence ID" value="NZ_FOOK01000036.1"/>
</dbReference>
<evidence type="ECO:0000256" key="10">
    <source>
        <dbReference type="ARBA" id="ARBA00022960"/>
    </source>
</evidence>
<name>A0A1I2S5D1_9BACL</name>
<dbReference type="InterPro" id="IPR003170">
    <property type="entry name" value="MurB"/>
</dbReference>
<comment type="similarity">
    <text evidence="16">Belongs to the MurB family.</text>
</comment>
<feature type="domain" description="FAD-binding PCMH-type" evidence="17">
    <location>
        <begin position="29"/>
        <end position="196"/>
    </location>
</feature>
<dbReference type="EMBL" id="FOOK01000036">
    <property type="protein sequence ID" value="SFG46047.1"/>
    <property type="molecule type" value="Genomic_DNA"/>
</dbReference>
<dbReference type="Gene3D" id="3.30.465.10">
    <property type="match status" value="1"/>
</dbReference>
<dbReference type="STRING" id="201973.SAMN04488025_13613"/>
<comment type="catalytic activity">
    <reaction evidence="15 16">
        <text>UDP-N-acetyl-alpha-D-muramate + NADP(+) = UDP-N-acetyl-3-O-(1-carboxyvinyl)-alpha-D-glucosamine + NADPH + H(+)</text>
        <dbReference type="Rhea" id="RHEA:12248"/>
        <dbReference type="ChEBI" id="CHEBI:15378"/>
        <dbReference type="ChEBI" id="CHEBI:57783"/>
        <dbReference type="ChEBI" id="CHEBI:58349"/>
        <dbReference type="ChEBI" id="CHEBI:68483"/>
        <dbReference type="ChEBI" id="CHEBI:70757"/>
        <dbReference type="EC" id="1.3.1.98"/>
    </reaction>
</comment>
<accession>A0A1I2S5D1</accession>
<dbReference type="PANTHER" id="PTHR21071">
    <property type="entry name" value="UDP-N-ACETYLENOLPYRUVOYLGLUCOSAMINE REDUCTASE"/>
    <property type="match status" value="1"/>
</dbReference>
<keyword evidence="12 16" id="KW-0560">Oxidoreductase</keyword>
<dbReference type="UniPathway" id="UPA00219"/>
<dbReference type="GO" id="GO:0009252">
    <property type="term" value="P:peptidoglycan biosynthetic process"/>
    <property type="evidence" value="ECO:0007669"/>
    <property type="project" value="UniProtKB-UniRule"/>
</dbReference>
<evidence type="ECO:0000259" key="17">
    <source>
        <dbReference type="PROSITE" id="PS51387"/>
    </source>
</evidence>
<dbReference type="NCBIfam" id="NF010480">
    <property type="entry name" value="PRK13905.1"/>
    <property type="match status" value="1"/>
</dbReference>
<dbReference type="InterPro" id="IPR016166">
    <property type="entry name" value="FAD-bd_PCMH"/>
</dbReference>
<evidence type="ECO:0000313" key="19">
    <source>
        <dbReference type="Proteomes" id="UP000198661"/>
    </source>
</evidence>
<protein>
    <recommendedName>
        <fullName evidence="16">UDP-N-acetylenolpyruvoylglucosamine reductase</fullName>
        <ecNumber evidence="16">1.3.1.98</ecNumber>
    </recommendedName>
    <alternativeName>
        <fullName evidence="16">UDP-N-acetylmuramate dehydrogenase</fullName>
    </alternativeName>
</protein>
<dbReference type="InterPro" id="IPR016167">
    <property type="entry name" value="FAD-bd_PCMH_sub1"/>
</dbReference>
<dbReference type="InterPro" id="IPR036635">
    <property type="entry name" value="MurB_C_sf"/>
</dbReference>
<evidence type="ECO:0000256" key="13">
    <source>
        <dbReference type="ARBA" id="ARBA00023306"/>
    </source>
</evidence>
<keyword evidence="10 16" id="KW-0133">Cell shape</keyword>
<dbReference type="SUPFAM" id="SSF56194">
    <property type="entry name" value="Uridine diphospho-N-Acetylenolpyruvylglucosamine reductase, MurB, C-terminal domain"/>
    <property type="match status" value="1"/>
</dbReference>
<evidence type="ECO:0000256" key="9">
    <source>
        <dbReference type="ARBA" id="ARBA00022857"/>
    </source>
</evidence>
<evidence type="ECO:0000256" key="11">
    <source>
        <dbReference type="ARBA" id="ARBA00022984"/>
    </source>
</evidence>
<evidence type="ECO:0000256" key="12">
    <source>
        <dbReference type="ARBA" id="ARBA00023002"/>
    </source>
</evidence>
<keyword evidence="6 16" id="KW-0132">Cell division</keyword>
<evidence type="ECO:0000256" key="16">
    <source>
        <dbReference type="HAMAP-Rule" id="MF_00037"/>
    </source>
</evidence>
<evidence type="ECO:0000256" key="2">
    <source>
        <dbReference type="ARBA" id="ARBA00003921"/>
    </source>
</evidence>
<keyword evidence="11 16" id="KW-0573">Peptidoglycan synthesis</keyword>
<dbReference type="GO" id="GO:0051301">
    <property type="term" value="P:cell division"/>
    <property type="evidence" value="ECO:0007669"/>
    <property type="project" value="UniProtKB-KW"/>
</dbReference>
<gene>
    <name evidence="16" type="primary">murB</name>
    <name evidence="18" type="ORF">SAMN04488025_13613</name>
</gene>
<dbReference type="AlphaFoldDB" id="A0A1I2S5D1"/>
<dbReference type="NCBIfam" id="TIGR00179">
    <property type="entry name" value="murB"/>
    <property type="match status" value="1"/>
</dbReference>
<dbReference type="Pfam" id="PF02873">
    <property type="entry name" value="MurB_C"/>
    <property type="match status" value="1"/>
</dbReference>
<keyword evidence="5 16" id="KW-0963">Cytoplasm</keyword>
<dbReference type="GO" id="GO:0008360">
    <property type="term" value="P:regulation of cell shape"/>
    <property type="evidence" value="ECO:0007669"/>
    <property type="project" value="UniProtKB-KW"/>
</dbReference>
<dbReference type="InterPro" id="IPR011601">
    <property type="entry name" value="MurB_C"/>
</dbReference>
<dbReference type="Proteomes" id="UP000198661">
    <property type="component" value="Unassembled WGS sequence"/>
</dbReference>
<keyword evidence="8 16" id="KW-0274">FAD</keyword>
<keyword evidence="9 16" id="KW-0521">NADP</keyword>
<evidence type="ECO:0000256" key="7">
    <source>
        <dbReference type="ARBA" id="ARBA00022630"/>
    </source>
</evidence>
<evidence type="ECO:0000256" key="6">
    <source>
        <dbReference type="ARBA" id="ARBA00022618"/>
    </source>
</evidence>
<dbReference type="InterPro" id="IPR036318">
    <property type="entry name" value="FAD-bd_PCMH-like_sf"/>
</dbReference>
<dbReference type="PROSITE" id="PS51387">
    <property type="entry name" value="FAD_PCMH"/>
    <property type="match status" value="1"/>
</dbReference>
<evidence type="ECO:0000256" key="15">
    <source>
        <dbReference type="ARBA" id="ARBA00048914"/>
    </source>
</evidence>
<dbReference type="SUPFAM" id="SSF56176">
    <property type="entry name" value="FAD-binding/transporter-associated domain-like"/>
    <property type="match status" value="1"/>
</dbReference>
<dbReference type="Pfam" id="PF01565">
    <property type="entry name" value="FAD_binding_4"/>
    <property type="match status" value="1"/>
</dbReference>
<evidence type="ECO:0000256" key="4">
    <source>
        <dbReference type="ARBA" id="ARBA00004752"/>
    </source>
</evidence>
<evidence type="ECO:0000256" key="3">
    <source>
        <dbReference type="ARBA" id="ARBA00004496"/>
    </source>
</evidence>
<sequence>MKPIVRELIDAGVKDVRTDEPLSQHTTWRVGGPADLFIYPRSKDELERAMQIVRRHGLPWRVIGRGSNLLVRDGGIRGAVFKIGEGLDGLSIDGTRVVAGGGCSLIKLSRQTARQGLTGLEFAEGIPGTVGGAVCMNAGAHGSETSRVLTSAEVLLDSGERVVLSKEELGFRYRTSVLQGKVKGIVTEATFQLAHGDPQKIAAEMARYRDRRKQTQPLQYPCAGSVFRNPPGDHAGRLIEASGLKGYRVGDAEVSTQHANFIINRGQATATDVLALIDHIVRTVEERFGVRLKTEVQVVGEAEAPHS</sequence>
<feature type="active site" evidence="16">
    <location>
        <position position="174"/>
    </location>
</feature>
<dbReference type="GO" id="GO:0071555">
    <property type="term" value="P:cell wall organization"/>
    <property type="evidence" value="ECO:0007669"/>
    <property type="project" value="UniProtKB-KW"/>
</dbReference>
<dbReference type="InterPro" id="IPR016169">
    <property type="entry name" value="FAD-bd_PCMH_sub2"/>
</dbReference>
<dbReference type="InterPro" id="IPR006094">
    <property type="entry name" value="Oxid_FAD_bind_N"/>
</dbReference>
<dbReference type="OrthoDB" id="9804753at2"/>
<comment type="cofactor">
    <cofactor evidence="1 16">
        <name>FAD</name>
        <dbReference type="ChEBI" id="CHEBI:57692"/>
    </cofactor>
</comment>
<dbReference type="PANTHER" id="PTHR21071:SF5">
    <property type="entry name" value="UDP-N-ACETYLENOLPYRUVOYLGLUCOSAMINE REDUCTASE"/>
    <property type="match status" value="1"/>
</dbReference>
<evidence type="ECO:0000313" key="18">
    <source>
        <dbReference type="EMBL" id="SFG46047.1"/>
    </source>
</evidence>
<keyword evidence="7 16" id="KW-0285">Flavoprotein</keyword>
<dbReference type="HAMAP" id="MF_00037">
    <property type="entry name" value="MurB"/>
    <property type="match status" value="1"/>
</dbReference>
<comment type="pathway">
    <text evidence="4 16">Cell wall biogenesis; peptidoglycan biosynthesis.</text>
</comment>
<proteinExistence type="inferred from homology"/>
<keyword evidence="14 16" id="KW-0961">Cell wall biogenesis/degradation</keyword>
<evidence type="ECO:0000256" key="1">
    <source>
        <dbReference type="ARBA" id="ARBA00001974"/>
    </source>
</evidence>
<dbReference type="GO" id="GO:0008762">
    <property type="term" value="F:UDP-N-acetylmuramate dehydrogenase activity"/>
    <property type="evidence" value="ECO:0007669"/>
    <property type="project" value="UniProtKB-UniRule"/>
</dbReference>